<dbReference type="OrthoDB" id="527973at2"/>
<sequence length="86" mass="9903">MAIQIYTKSTCMFCDKAKAWFKEHNLPYEEIDVSAPAEFSAMKQKFDVATVPQILIDGHLIGGYDNLMQYEQPILEKLKSQYPDAR</sequence>
<dbReference type="SUPFAM" id="SSF52833">
    <property type="entry name" value="Thioredoxin-like"/>
    <property type="match status" value="1"/>
</dbReference>
<evidence type="ECO:0000313" key="3">
    <source>
        <dbReference type="Proteomes" id="UP000009881"/>
    </source>
</evidence>
<dbReference type="InterPro" id="IPR036249">
    <property type="entry name" value="Thioredoxin-like_sf"/>
</dbReference>
<dbReference type="AlphaFoldDB" id="K9H0U0"/>
<dbReference type="InterPro" id="IPR051548">
    <property type="entry name" value="Grx-like_ET"/>
</dbReference>
<proteinExistence type="predicted"/>
<reference evidence="2 3" key="1">
    <citation type="journal article" date="2013" name="Genome Announc.">
        <title>Draft Genome Sequence of an Alphaproteobacterium, Caenispirillum salinarum AK4(T), Isolated from a Solar Saltern.</title>
        <authorList>
            <person name="Khatri I."/>
            <person name="Singh A."/>
            <person name="Korpole S."/>
            <person name="Pinnaka A.K."/>
            <person name="Subramanian S."/>
        </authorList>
    </citation>
    <scope>NUCLEOTIDE SEQUENCE [LARGE SCALE GENOMIC DNA]</scope>
    <source>
        <strain evidence="2 3">AK4</strain>
    </source>
</reference>
<evidence type="ECO:0000259" key="1">
    <source>
        <dbReference type="Pfam" id="PF00462"/>
    </source>
</evidence>
<name>K9H0U0_9PROT</name>
<accession>K9H0U0</accession>
<gene>
    <name evidence="2" type="ORF">C882_2964</name>
</gene>
<dbReference type="GO" id="GO:0045454">
    <property type="term" value="P:cell redox homeostasis"/>
    <property type="evidence" value="ECO:0007669"/>
    <property type="project" value="TreeGrafter"/>
</dbReference>
<dbReference type="EMBL" id="ANHY01000004">
    <property type="protein sequence ID" value="EKV31900.1"/>
    <property type="molecule type" value="Genomic_DNA"/>
</dbReference>
<dbReference type="eggNOG" id="COG0695">
    <property type="taxonomic scope" value="Bacteria"/>
</dbReference>
<organism evidence="2 3">
    <name type="scientific">Caenispirillum salinarum AK4</name>
    <dbReference type="NCBI Taxonomy" id="1238182"/>
    <lineage>
        <taxon>Bacteria</taxon>
        <taxon>Pseudomonadati</taxon>
        <taxon>Pseudomonadota</taxon>
        <taxon>Alphaproteobacteria</taxon>
        <taxon>Rhodospirillales</taxon>
        <taxon>Novispirillaceae</taxon>
        <taxon>Caenispirillum</taxon>
    </lineage>
</organism>
<dbReference type="GO" id="GO:0009055">
    <property type="term" value="F:electron transfer activity"/>
    <property type="evidence" value="ECO:0007669"/>
    <property type="project" value="TreeGrafter"/>
</dbReference>
<dbReference type="Gene3D" id="3.40.30.10">
    <property type="entry name" value="Glutaredoxin"/>
    <property type="match status" value="1"/>
</dbReference>
<comment type="caution">
    <text evidence="2">The sequence shown here is derived from an EMBL/GenBank/DDBJ whole genome shotgun (WGS) entry which is preliminary data.</text>
</comment>
<dbReference type="Pfam" id="PF00462">
    <property type="entry name" value="Glutaredoxin"/>
    <property type="match status" value="1"/>
</dbReference>
<dbReference type="Proteomes" id="UP000009881">
    <property type="component" value="Unassembled WGS sequence"/>
</dbReference>
<dbReference type="STRING" id="1238182.C882_2964"/>
<dbReference type="InterPro" id="IPR014025">
    <property type="entry name" value="Glutaredoxin_subgr"/>
</dbReference>
<dbReference type="InterPro" id="IPR002109">
    <property type="entry name" value="Glutaredoxin"/>
</dbReference>
<dbReference type="PROSITE" id="PS51354">
    <property type="entry name" value="GLUTAREDOXIN_2"/>
    <property type="match status" value="1"/>
</dbReference>
<evidence type="ECO:0000313" key="2">
    <source>
        <dbReference type="EMBL" id="EKV31900.1"/>
    </source>
</evidence>
<keyword evidence="3" id="KW-1185">Reference proteome</keyword>
<dbReference type="PANTHER" id="PTHR34386">
    <property type="entry name" value="GLUTAREDOXIN"/>
    <property type="match status" value="1"/>
</dbReference>
<dbReference type="PRINTS" id="PR00160">
    <property type="entry name" value="GLUTAREDOXIN"/>
</dbReference>
<protein>
    <recommendedName>
        <fullName evidence="1">Glutaredoxin domain-containing protein</fullName>
    </recommendedName>
</protein>
<dbReference type="PANTHER" id="PTHR34386:SF1">
    <property type="entry name" value="GLUTAREDOXIN-LIKE PROTEIN NRDH"/>
    <property type="match status" value="1"/>
</dbReference>
<dbReference type="RefSeq" id="WP_009539161.1">
    <property type="nucleotide sequence ID" value="NZ_ANHY01000004.1"/>
</dbReference>
<feature type="domain" description="Glutaredoxin" evidence="1">
    <location>
        <begin position="3"/>
        <end position="61"/>
    </location>
</feature>